<dbReference type="EMBL" id="CP003382">
    <property type="protein sequence ID" value="AFZ67274.1"/>
    <property type="molecule type" value="Genomic_DNA"/>
</dbReference>
<dbReference type="AlphaFoldDB" id="L0A1E4"/>
<dbReference type="KEGG" id="dpd:Deipe_1755"/>
<dbReference type="Gene3D" id="3.40.630.190">
    <property type="entry name" value="LCP protein"/>
    <property type="match status" value="1"/>
</dbReference>
<organism evidence="4 5">
    <name type="scientific">Deinococcus peraridilitoris (strain DSM 19664 / LMG 22246 / CIP 109416 / KR-200)</name>
    <dbReference type="NCBI Taxonomy" id="937777"/>
    <lineage>
        <taxon>Bacteria</taxon>
        <taxon>Thermotogati</taxon>
        <taxon>Deinococcota</taxon>
        <taxon>Deinococci</taxon>
        <taxon>Deinococcales</taxon>
        <taxon>Deinococcaceae</taxon>
        <taxon>Deinococcus</taxon>
    </lineage>
</organism>
<gene>
    <name evidence="4" type="ordered locus">Deipe_1755</name>
</gene>
<dbReference type="Pfam" id="PF13399">
    <property type="entry name" value="LytR_C"/>
    <property type="match status" value="1"/>
</dbReference>
<protein>
    <submittedName>
        <fullName evidence="4">Cell envelope-related function transcriptional attenuator common domain protein</fullName>
    </submittedName>
</protein>
<dbReference type="RefSeq" id="WP_015235579.1">
    <property type="nucleotide sequence ID" value="NC_019793.1"/>
</dbReference>
<name>L0A1E4_DEIPD</name>
<dbReference type="Proteomes" id="UP000010467">
    <property type="component" value="Chromosome"/>
</dbReference>
<dbReference type="InterPro" id="IPR004474">
    <property type="entry name" value="LytR_CpsA_psr"/>
</dbReference>
<dbReference type="InterPro" id="IPR027381">
    <property type="entry name" value="LytR/CpsA/Psr_C"/>
</dbReference>
<dbReference type="PANTHER" id="PTHR33392:SF6">
    <property type="entry name" value="POLYISOPRENYL-TEICHOIC ACID--PEPTIDOGLYCAN TEICHOIC ACID TRANSFERASE TAGU"/>
    <property type="match status" value="1"/>
</dbReference>
<proteinExistence type="inferred from homology"/>
<dbReference type="OrthoDB" id="305468at2"/>
<feature type="domain" description="LytR/CpsA/Psr regulator C-terminal" evidence="3">
    <location>
        <begin position="316"/>
        <end position="398"/>
    </location>
</feature>
<dbReference type="InterPro" id="IPR050922">
    <property type="entry name" value="LytR/CpsA/Psr_CW_biosynth"/>
</dbReference>
<comment type="similarity">
    <text evidence="1">Belongs to the LytR/CpsA/Psr (LCP) family.</text>
</comment>
<dbReference type="HOGENOM" id="CLU_016455_5_1_0"/>
<evidence type="ECO:0000259" key="2">
    <source>
        <dbReference type="Pfam" id="PF03816"/>
    </source>
</evidence>
<dbReference type="NCBIfam" id="TIGR00350">
    <property type="entry name" value="lytR_cpsA_psr"/>
    <property type="match status" value="1"/>
</dbReference>
<evidence type="ECO:0000313" key="5">
    <source>
        <dbReference type="Proteomes" id="UP000010467"/>
    </source>
</evidence>
<evidence type="ECO:0000259" key="3">
    <source>
        <dbReference type="Pfam" id="PF13399"/>
    </source>
</evidence>
<dbReference type="Pfam" id="PF03816">
    <property type="entry name" value="LytR_cpsA_psr"/>
    <property type="match status" value="1"/>
</dbReference>
<dbReference type="PATRIC" id="fig|937777.3.peg.1757"/>
<evidence type="ECO:0000256" key="1">
    <source>
        <dbReference type="ARBA" id="ARBA00006068"/>
    </source>
</evidence>
<sequence length="402" mass="42652">MSSSELPASPPSRRKRRVGNTALVSLLSLAGLAAYLAPAVPALTRYGALPKAPEGTQTFLVAGVTPKYPVSAVWPYPAAPEDFTGLTDTIMLVQVRAGERKLKLLNVPRDTWTAVPGWGYSKINAANVRGGPPALRAAVEDLTGIRIDGHVLLSLDALRDVTSAAGGVTVNIEKPMKYTDKAGGLFVDFEPGRHHLNGKQAEAYLRFRYDGMGDIGRVERQQAFIKTLGARLLSFPGMLYAPRVVGALERNVRTDLSRQDLAQLLGALLRRPTVETTLLPGGFGSGGTWEPDRAAIRALAQTTFAREILPGDPRGLKVALINESAPGGSARRLKEKLEGLGYSNVVVGNGRGGVDHTTVFAADRRAAERLRSDLGYGSVSVASTGEAGADITVRLGADTPGQ</sequence>
<dbReference type="PANTHER" id="PTHR33392">
    <property type="entry name" value="POLYISOPRENYL-TEICHOIC ACID--PEPTIDOGLYCAN TEICHOIC ACID TRANSFERASE TAGU"/>
    <property type="match status" value="1"/>
</dbReference>
<dbReference type="eggNOG" id="COG1316">
    <property type="taxonomic scope" value="Bacteria"/>
</dbReference>
<evidence type="ECO:0000313" key="4">
    <source>
        <dbReference type="EMBL" id="AFZ67274.1"/>
    </source>
</evidence>
<reference evidence="5" key="1">
    <citation type="submission" date="2012-03" db="EMBL/GenBank/DDBJ databases">
        <title>Complete sequence of chromosome of Deinococcus peraridilitoris DSM 19664.</title>
        <authorList>
            <person name="Lucas S."/>
            <person name="Copeland A."/>
            <person name="Lapidus A."/>
            <person name="Glavina del Rio T."/>
            <person name="Dalin E."/>
            <person name="Tice H."/>
            <person name="Bruce D."/>
            <person name="Goodwin L."/>
            <person name="Pitluck S."/>
            <person name="Peters L."/>
            <person name="Mikhailova N."/>
            <person name="Lu M."/>
            <person name="Kyrpides N."/>
            <person name="Mavromatis K."/>
            <person name="Ivanova N."/>
            <person name="Brettin T."/>
            <person name="Detter J.C."/>
            <person name="Han C."/>
            <person name="Larimer F."/>
            <person name="Land M."/>
            <person name="Hauser L."/>
            <person name="Markowitz V."/>
            <person name="Cheng J.-F."/>
            <person name="Hugenholtz P."/>
            <person name="Woyke T."/>
            <person name="Wu D."/>
            <person name="Pukall R."/>
            <person name="Steenblock K."/>
            <person name="Brambilla E."/>
            <person name="Klenk H.-P."/>
            <person name="Eisen J.A."/>
        </authorList>
    </citation>
    <scope>NUCLEOTIDE SEQUENCE [LARGE SCALE GENOMIC DNA]</scope>
    <source>
        <strain evidence="5">DSM 19664 / LMG 22246 / CIP 109416 / KR-200</strain>
    </source>
</reference>
<feature type="domain" description="Cell envelope-related transcriptional attenuator" evidence="2">
    <location>
        <begin position="87"/>
        <end position="231"/>
    </location>
</feature>
<dbReference type="Gene3D" id="3.30.70.2390">
    <property type="match status" value="1"/>
</dbReference>
<accession>L0A1E4</accession>
<keyword evidence="5" id="KW-1185">Reference proteome</keyword>
<dbReference type="STRING" id="937777.Deipe_1755"/>